<evidence type="ECO:0000256" key="8">
    <source>
        <dbReference type="ARBA" id="ARBA00023242"/>
    </source>
</evidence>
<dbReference type="InterPro" id="IPR007199">
    <property type="entry name" value="Rep_factor-A_N"/>
</dbReference>
<dbReference type="GO" id="GO:0003677">
    <property type="term" value="F:DNA binding"/>
    <property type="evidence" value="ECO:0007669"/>
    <property type="project" value="UniProtKB-KW"/>
</dbReference>
<feature type="compositionally biased region" description="Polar residues" evidence="9">
    <location>
        <begin position="211"/>
        <end position="220"/>
    </location>
</feature>
<comment type="subcellular location">
    <subcellularLocation>
        <location evidence="1">Nucleus</location>
    </subcellularLocation>
</comment>
<feature type="domain" description="Replication protein A 70 kDa DNA-binding subunit B/D first OB fold" evidence="10">
    <location>
        <begin position="239"/>
        <end position="341"/>
    </location>
</feature>
<dbReference type="InterPro" id="IPR003871">
    <property type="entry name" value="RFA1B/D_OB_1st"/>
</dbReference>
<feature type="domain" description="Replication protein A OB" evidence="13">
    <location>
        <begin position="352"/>
        <end position="421"/>
    </location>
</feature>
<evidence type="ECO:0000256" key="9">
    <source>
        <dbReference type="SAM" id="MobiDB-lite"/>
    </source>
</evidence>
<dbReference type="GO" id="GO:0006260">
    <property type="term" value="P:DNA replication"/>
    <property type="evidence" value="ECO:0007669"/>
    <property type="project" value="UniProtKB-KW"/>
</dbReference>
<dbReference type="GO" id="GO:0005634">
    <property type="term" value="C:nucleus"/>
    <property type="evidence" value="ECO:0007669"/>
    <property type="project" value="UniProtKB-SubCell"/>
</dbReference>
<keyword evidence="4" id="KW-0479">Metal-binding</keyword>
<dbReference type="Pfam" id="PF08646">
    <property type="entry name" value="Rep_fac-A_C"/>
    <property type="match status" value="1"/>
</dbReference>
<name>L8GZQ4_ACACF</name>
<dbReference type="RefSeq" id="XP_004340779.1">
    <property type="nucleotide sequence ID" value="XM_004340731.1"/>
</dbReference>
<evidence type="ECO:0000313" key="14">
    <source>
        <dbReference type="EMBL" id="ELR18729.1"/>
    </source>
</evidence>
<evidence type="ECO:0000259" key="13">
    <source>
        <dbReference type="Pfam" id="PF16900"/>
    </source>
</evidence>
<evidence type="ECO:0000256" key="3">
    <source>
        <dbReference type="ARBA" id="ARBA00022705"/>
    </source>
</evidence>
<proteinExistence type="inferred from homology"/>
<dbReference type="InterPro" id="IPR031657">
    <property type="entry name" value="REPA_OB_2"/>
</dbReference>
<evidence type="ECO:0000256" key="2">
    <source>
        <dbReference type="ARBA" id="ARBA00005690"/>
    </source>
</evidence>
<dbReference type="VEuPathDB" id="AmoebaDB:ACA1_015510"/>
<keyword evidence="3" id="KW-0235">DNA replication</keyword>
<dbReference type="CDD" id="cd04476">
    <property type="entry name" value="RPA1_DBD_C"/>
    <property type="match status" value="1"/>
</dbReference>
<dbReference type="PANTHER" id="PTHR47165">
    <property type="entry name" value="OS03G0429900 PROTEIN"/>
    <property type="match status" value="1"/>
</dbReference>
<dbReference type="AlphaFoldDB" id="L8GZQ4"/>
<dbReference type="Pfam" id="PF02721">
    <property type="entry name" value="DUF223"/>
    <property type="match status" value="1"/>
</dbReference>
<feature type="compositionally biased region" description="Low complexity" evidence="9">
    <location>
        <begin position="135"/>
        <end position="152"/>
    </location>
</feature>
<dbReference type="Pfam" id="PF04057">
    <property type="entry name" value="Rep-A_N"/>
    <property type="match status" value="1"/>
</dbReference>
<dbReference type="KEGG" id="acan:ACA1_015510"/>
<accession>L8GZQ4</accession>
<evidence type="ECO:0000256" key="5">
    <source>
        <dbReference type="ARBA" id="ARBA00022771"/>
    </source>
</evidence>
<feature type="region of interest" description="Disordered" evidence="9">
    <location>
        <begin position="211"/>
        <end position="231"/>
    </location>
</feature>
<dbReference type="CDD" id="cd04474">
    <property type="entry name" value="RPA1_DBD_A"/>
    <property type="match status" value="1"/>
</dbReference>
<sequence>MFGFGSYLSSPAQDVVLSEGAVERMRTDASTSDHPVLQVVAHRAIQAVPSAGHPPPATRYRLTLSDGRHYMMALLASQLAHLVEGGTLATGSIVRLLDFAVTSVHDKRLIVILNLELVSPPRAIVNEDHLESIDQQSQASTPSAAPFPASPSYSTHSPSFNLSALASALPKTPAKSVFTFGAAASPPASTAPPPSSGFDLSPLAAVLPRTSGSTHASPFRSTPPRLQASPKADDVGVITSVADLNPYLSRWTIRVKVTSKGDVKHYQTARGPGKLLAIDLMDVAGTEIRAVMFNEAVDKFESIIQQGNVYSIEKATLKVANKKFSHINNDYEITISPASVVEAVADTFPGLVCHFAPLSDIREKKADDLLNTIDLEKRSLALSSREVSVELTLWGQAAASFEGSAGDVLGLKSVKVSEWQETFVLCATERMKPAMGYYPGKSLGATQASSYGSSRLFPARRKHKAEAVKTIQEIKALDVSGGSAFVVVNATVAFIKYDISGNTYYRSCPNESCARKVVDVGGSYRCEMCNASYDHCQYRYVMSVRLIDHTDSLWATVFNDVGATLLGVPASEVADICENRSDQRALEEVMNRGLLHKWRLKLRVAEESWGNFDKRIRATIMSAEPLNYAASASDVTSSISRLLAQQ</sequence>
<evidence type="ECO:0000256" key="4">
    <source>
        <dbReference type="ARBA" id="ARBA00022723"/>
    </source>
</evidence>
<dbReference type="Proteomes" id="UP000011083">
    <property type="component" value="Unassembled WGS sequence"/>
</dbReference>
<dbReference type="GeneID" id="14919520"/>
<organism evidence="14 15">
    <name type="scientific">Acanthamoeba castellanii (strain ATCC 30010 / Neff)</name>
    <dbReference type="NCBI Taxonomy" id="1257118"/>
    <lineage>
        <taxon>Eukaryota</taxon>
        <taxon>Amoebozoa</taxon>
        <taxon>Discosea</taxon>
        <taxon>Longamoebia</taxon>
        <taxon>Centramoebida</taxon>
        <taxon>Acanthamoebidae</taxon>
        <taxon>Acanthamoeba</taxon>
    </lineage>
</organism>
<dbReference type="InterPro" id="IPR013955">
    <property type="entry name" value="Rep_factor-A_C"/>
</dbReference>
<dbReference type="InterPro" id="IPR047192">
    <property type="entry name" value="Euk_RPA1_DBD_C"/>
</dbReference>
<feature type="region of interest" description="Disordered" evidence="9">
    <location>
        <begin position="132"/>
        <end position="152"/>
    </location>
</feature>
<dbReference type="SUPFAM" id="SSF50249">
    <property type="entry name" value="Nucleic acid-binding proteins"/>
    <property type="match status" value="3"/>
</dbReference>
<dbReference type="FunFam" id="2.40.50.140:FF:000090">
    <property type="entry name" value="Replication protein A subunit"/>
    <property type="match status" value="1"/>
</dbReference>
<evidence type="ECO:0000313" key="15">
    <source>
        <dbReference type="Proteomes" id="UP000011083"/>
    </source>
</evidence>
<keyword evidence="15" id="KW-1185">Reference proteome</keyword>
<dbReference type="PANTHER" id="PTHR47165:SF4">
    <property type="entry name" value="OS03G0429900 PROTEIN"/>
    <property type="match status" value="1"/>
</dbReference>
<dbReference type="CDD" id="cd04477">
    <property type="entry name" value="RPA1N"/>
    <property type="match status" value="1"/>
</dbReference>
<dbReference type="Gene3D" id="2.40.50.140">
    <property type="entry name" value="Nucleic acid-binding proteins"/>
    <property type="match status" value="4"/>
</dbReference>
<gene>
    <name evidence="14" type="ORF">ACA1_015510</name>
</gene>
<comment type="similarity">
    <text evidence="2">Belongs to the replication factor A protein 1 family.</text>
</comment>
<feature type="domain" description="Replication factor-A protein 1 N-terminal" evidence="11">
    <location>
        <begin position="17"/>
        <end position="118"/>
    </location>
</feature>
<evidence type="ECO:0000256" key="7">
    <source>
        <dbReference type="ARBA" id="ARBA00023125"/>
    </source>
</evidence>
<keyword evidence="6" id="KW-0862">Zinc</keyword>
<dbReference type="InterPro" id="IPR012340">
    <property type="entry name" value="NA-bd_OB-fold"/>
</dbReference>
<keyword evidence="8" id="KW-0539">Nucleus</keyword>
<dbReference type="GO" id="GO:0008270">
    <property type="term" value="F:zinc ion binding"/>
    <property type="evidence" value="ECO:0007669"/>
    <property type="project" value="UniProtKB-KW"/>
</dbReference>
<evidence type="ECO:0000259" key="11">
    <source>
        <dbReference type="Pfam" id="PF04057"/>
    </source>
</evidence>
<reference evidence="14 15" key="1">
    <citation type="journal article" date="2013" name="Genome Biol.">
        <title>Genome of Acanthamoeba castellanii highlights extensive lateral gene transfer and early evolution of tyrosine kinase signaling.</title>
        <authorList>
            <person name="Clarke M."/>
            <person name="Lohan A.J."/>
            <person name="Liu B."/>
            <person name="Lagkouvardos I."/>
            <person name="Roy S."/>
            <person name="Zafar N."/>
            <person name="Bertelli C."/>
            <person name="Schilde C."/>
            <person name="Kianianmomeni A."/>
            <person name="Burglin T.R."/>
            <person name="Frech C."/>
            <person name="Turcotte B."/>
            <person name="Kopec K.O."/>
            <person name="Synnott J.M."/>
            <person name="Choo C."/>
            <person name="Paponov I."/>
            <person name="Finkler A."/>
            <person name="Soon Heng Tan C."/>
            <person name="Hutchins A.P."/>
            <person name="Weinmeier T."/>
            <person name="Rattei T."/>
            <person name="Chu J.S."/>
            <person name="Gimenez G."/>
            <person name="Irimia M."/>
            <person name="Rigden D.J."/>
            <person name="Fitzpatrick D.A."/>
            <person name="Lorenzo-Morales J."/>
            <person name="Bateman A."/>
            <person name="Chiu C.H."/>
            <person name="Tang P."/>
            <person name="Hegemann P."/>
            <person name="Fromm H."/>
            <person name="Raoult D."/>
            <person name="Greub G."/>
            <person name="Miranda-Saavedra D."/>
            <person name="Chen N."/>
            <person name="Nash P."/>
            <person name="Ginger M.L."/>
            <person name="Horn M."/>
            <person name="Schaap P."/>
            <person name="Caler L."/>
            <person name="Loftus B."/>
        </authorList>
    </citation>
    <scope>NUCLEOTIDE SEQUENCE [LARGE SCALE GENOMIC DNA]</scope>
    <source>
        <strain evidence="14 15">Neff</strain>
    </source>
</reference>
<dbReference type="EMBL" id="KB007947">
    <property type="protein sequence ID" value="ELR18729.1"/>
    <property type="molecule type" value="Genomic_DNA"/>
</dbReference>
<dbReference type="STRING" id="1257118.L8GZQ4"/>
<dbReference type="OMA" id="NCVAPRV"/>
<feature type="domain" description="Replication factor A C-terminal" evidence="12">
    <location>
        <begin position="485"/>
        <end position="632"/>
    </location>
</feature>
<evidence type="ECO:0000256" key="6">
    <source>
        <dbReference type="ARBA" id="ARBA00022833"/>
    </source>
</evidence>
<dbReference type="Pfam" id="PF16900">
    <property type="entry name" value="REPA_OB_2"/>
    <property type="match status" value="1"/>
</dbReference>
<evidence type="ECO:0000256" key="1">
    <source>
        <dbReference type="ARBA" id="ARBA00004123"/>
    </source>
</evidence>
<evidence type="ECO:0000259" key="10">
    <source>
        <dbReference type="Pfam" id="PF02721"/>
    </source>
</evidence>
<protein>
    <submittedName>
        <fullName evidence="14">Replication factora protein 1 (Rpa1) subfamily protein</fullName>
    </submittedName>
</protein>
<keyword evidence="7" id="KW-0238">DNA-binding</keyword>
<dbReference type="FunFam" id="2.40.50.140:FF:000041">
    <property type="entry name" value="Replication protein A subunit"/>
    <property type="match status" value="1"/>
</dbReference>
<evidence type="ECO:0000259" key="12">
    <source>
        <dbReference type="Pfam" id="PF08646"/>
    </source>
</evidence>
<keyword evidence="5" id="KW-0863">Zinc-finger</keyword>
<dbReference type="OrthoDB" id="31067at2759"/>